<sequence>MKGKWKNLLFLPSLLLLFASFFCPAVSPSSAETTPPPQQAAAAPLSPGTFGEPVLSNEREWTIIAYFNGDNNLESFALSDMKELEAGYPGPGVEVIVLLDRSKEFSTAMGDWTGARAYRVKQSVRGDEIDSQLLADCGELNLGDPAVLEGFIRESLRAFPAKKTALFMWDHGSGWINMANDDDAPGAAGGTDEITLAEFRDVLNSAASILPGGKLDLLFFDMCLMGQAETLAACAPFASWMVGAAPTIPGVGMDYTKGLPLFGAGKSTAEIAAELVRTGVRGFRDHGRKDGAYTAFDLSKTDAFLAAFAAFSRKLEERIPAEWANITRTIFYAQNYGGRGDYLRDDSALSSIDLRDWLARLGKTMANPPAPEIAALEKTIAELIIASEKGPMLVFSNGLSIYAPLRENNLRSGYSELDFNGKTGWVSTLTALYRKQKEDGMTPPRVASIEFGTPKLRQGVTQPRGGKDFDLDPLTEVIPLSANLPRSSYVKLTIEGRAILWGYAGFAYADNPQGDYTIVSDAILLDEKLDPEGSKKRQEEAANISDAMTPVFQDGRSELLYQVGGLIHRVANGKTSVPVTARYRDVSDLFHFTIDGTYSDPGTRGDIPVELVVDTQTYGIVAMTSVVFTENGVAITDVTPKPEGVFKPSIIKFGSDGKVKIVPGEAIRWEEGLDVILEMIPAGKTLRIIGQAESIGGAGTSLVSPPVTVGANPEITPRLDETHRLGTGKLPGKYATFTAVAQRNGQGMIMAPAGNVLTISPAGKNPNVFPAKAEVFGEKPSEFALLWEPRGLPILTAYEKEEPDGEYEPSERRFAVLAMEGTSYFWTTFDSYTMAKTIMMPLDEINFPAGYMDGSWKGDDGSALEMNRGTAVYTTEKGAKIQGKTAVKDNLLTITPPAGAPVYIYFGFNQPSDALVATFTDSGTAVVYKRAAGQPPVPQPPVPQPPVPQPPVPQPPVPQPPVPQPPVPQPPVPPVPPVQYINLTGVWGTILNGQQVVMQIQGNQYQSWMNGIPFEAGMFQIQGNMMYGQNQMGMPFNYYFQLGPGGLTFTITDAVTGMMVMYQRMQ</sequence>
<keyword evidence="4" id="KW-1185">Reference proteome</keyword>
<evidence type="ECO:0000313" key="4">
    <source>
        <dbReference type="Proteomes" id="UP000295066"/>
    </source>
</evidence>
<gene>
    <name evidence="3" type="ORF">C8D99_10592</name>
</gene>
<proteinExistence type="predicted"/>
<dbReference type="PANTHER" id="PTHR37835">
    <property type="entry name" value="ALPHA-CLOSTRIPAIN"/>
    <property type="match status" value="1"/>
</dbReference>
<dbReference type="PANTHER" id="PTHR37835:SF1">
    <property type="entry name" value="ALPHA-CLOSTRIPAIN"/>
    <property type="match status" value="1"/>
</dbReference>
<dbReference type="Proteomes" id="UP000295066">
    <property type="component" value="Unassembled WGS sequence"/>
</dbReference>
<comment type="caution">
    <text evidence="3">The sequence shown here is derived from an EMBL/GenBank/DDBJ whole genome shotgun (WGS) entry which is preliminary data.</text>
</comment>
<accession>A0A4R8M832</accession>
<dbReference type="AlphaFoldDB" id="A0A4R8M832"/>
<dbReference type="Gene3D" id="3.40.50.11970">
    <property type="match status" value="1"/>
</dbReference>
<feature type="region of interest" description="Disordered" evidence="1">
    <location>
        <begin position="932"/>
        <end position="970"/>
    </location>
</feature>
<feature type="chain" id="PRO_5020293731" evidence="2">
    <location>
        <begin position="32"/>
        <end position="1066"/>
    </location>
</feature>
<dbReference type="InterPro" id="IPR005077">
    <property type="entry name" value="Peptidase_C11"/>
</dbReference>
<organism evidence="3 4">
    <name type="scientific">Aminivibrio pyruvatiphilus</name>
    <dbReference type="NCBI Taxonomy" id="1005740"/>
    <lineage>
        <taxon>Bacteria</taxon>
        <taxon>Thermotogati</taxon>
        <taxon>Synergistota</taxon>
        <taxon>Synergistia</taxon>
        <taxon>Synergistales</taxon>
        <taxon>Aminobacteriaceae</taxon>
        <taxon>Aminivibrio</taxon>
    </lineage>
</organism>
<dbReference type="RefSeq" id="WP_133957126.1">
    <property type="nucleotide sequence ID" value="NZ_SORI01000005.1"/>
</dbReference>
<feature type="signal peptide" evidence="2">
    <location>
        <begin position="1"/>
        <end position="31"/>
    </location>
</feature>
<name>A0A4R8M832_9BACT</name>
<evidence type="ECO:0000256" key="1">
    <source>
        <dbReference type="SAM" id="MobiDB-lite"/>
    </source>
</evidence>
<dbReference type="EMBL" id="SORI01000005">
    <property type="protein sequence ID" value="TDY61679.1"/>
    <property type="molecule type" value="Genomic_DNA"/>
</dbReference>
<evidence type="ECO:0000313" key="3">
    <source>
        <dbReference type="EMBL" id="TDY61679.1"/>
    </source>
</evidence>
<protein>
    <submittedName>
        <fullName evidence="3">Cysteine peptidase C11 family protein</fullName>
    </submittedName>
</protein>
<keyword evidence="2" id="KW-0732">Signal</keyword>
<evidence type="ECO:0000256" key="2">
    <source>
        <dbReference type="SAM" id="SignalP"/>
    </source>
</evidence>
<reference evidence="3 4" key="1">
    <citation type="submission" date="2019-03" db="EMBL/GenBank/DDBJ databases">
        <title>Genomic Encyclopedia of Type Strains, Phase IV (KMG-IV): sequencing the most valuable type-strain genomes for metagenomic binning, comparative biology and taxonomic classification.</title>
        <authorList>
            <person name="Goeker M."/>
        </authorList>
    </citation>
    <scope>NUCLEOTIDE SEQUENCE [LARGE SCALE GENOMIC DNA]</scope>
    <source>
        <strain evidence="3 4">DSM 25964</strain>
    </source>
</reference>
<feature type="compositionally biased region" description="Pro residues" evidence="1">
    <location>
        <begin position="935"/>
        <end position="970"/>
    </location>
</feature>
<dbReference type="Pfam" id="PF03415">
    <property type="entry name" value="Peptidase_C11"/>
    <property type="match status" value="1"/>
</dbReference>
<dbReference type="OrthoDB" id="253958at2"/>